<dbReference type="EC" id="1.14.13.9" evidence="1"/>
<comment type="caution">
    <text evidence="1">The sequence shown here is derived from an EMBL/GenBank/DDBJ whole genome shotgun (WGS) entry which is preliminary data.</text>
</comment>
<accession>A0ACC3ARU1</accession>
<protein>
    <submittedName>
        <fullName evidence="1">Kynurenine 3-monooxygenase, mitochondrial</fullName>
        <ecNumber evidence="1">1.14.13.9</ecNumber>
    </submittedName>
</protein>
<dbReference type="Proteomes" id="UP001177260">
    <property type="component" value="Unassembled WGS sequence"/>
</dbReference>
<organism evidence="1 2">
    <name type="scientific">Aspergillus melleus</name>
    <dbReference type="NCBI Taxonomy" id="138277"/>
    <lineage>
        <taxon>Eukaryota</taxon>
        <taxon>Fungi</taxon>
        <taxon>Dikarya</taxon>
        <taxon>Ascomycota</taxon>
        <taxon>Pezizomycotina</taxon>
        <taxon>Eurotiomycetes</taxon>
        <taxon>Eurotiomycetidae</taxon>
        <taxon>Eurotiales</taxon>
        <taxon>Aspergillaceae</taxon>
        <taxon>Aspergillus</taxon>
        <taxon>Aspergillus subgen. Circumdati</taxon>
    </lineage>
</organism>
<proteinExistence type="predicted"/>
<keyword evidence="2" id="KW-1185">Reference proteome</keyword>
<keyword evidence="1" id="KW-0560">Oxidoreductase</keyword>
<sequence length="125" mass="14438">MFPFYDQGLIVGMEDVHILFDLLDTHHAFDRLSDPAAQDHARADALQAYSALRVSDAHAIHGLSHTNYLLLRGGVNSPAYRIRKSIEEYLQRYAPLLGWRTLYSRVSFSDQRDSWPEMWLIDADF</sequence>
<dbReference type="EMBL" id="JAOPJF010000083">
    <property type="protein sequence ID" value="KAK1140408.1"/>
    <property type="molecule type" value="Genomic_DNA"/>
</dbReference>
<name>A0ACC3ARU1_9EURO</name>
<evidence type="ECO:0000313" key="2">
    <source>
        <dbReference type="Proteomes" id="UP001177260"/>
    </source>
</evidence>
<evidence type="ECO:0000313" key="1">
    <source>
        <dbReference type="EMBL" id="KAK1140408.1"/>
    </source>
</evidence>
<reference evidence="1 2" key="1">
    <citation type="journal article" date="2023" name="ACS Omega">
        <title>Identification of the Neoaspergillic Acid Biosynthesis Gene Cluster by Establishing an In Vitro CRISPR-Ribonucleoprotein Genetic System in Aspergillus melleus.</title>
        <authorList>
            <person name="Yuan B."/>
            <person name="Grau M.F."/>
            <person name="Murata R.M."/>
            <person name="Torok T."/>
            <person name="Venkateswaran K."/>
            <person name="Stajich J.E."/>
            <person name="Wang C.C.C."/>
        </authorList>
    </citation>
    <scope>NUCLEOTIDE SEQUENCE [LARGE SCALE GENOMIC DNA]</scope>
    <source>
        <strain evidence="1 2">IMV 1140</strain>
    </source>
</reference>
<gene>
    <name evidence="1" type="primary">BNA4_2</name>
    <name evidence="1" type="ORF">N8T08_010352</name>
</gene>